<comment type="caution">
    <text evidence="1">The sequence shown here is derived from an EMBL/GenBank/DDBJ whole genome shotgun (WGS) entry which is preliminary data.</text>
</comment>
<evidence type="ECO:0000313" key="2">
    <source>
        <dbReference type="Proteomes" id="UP000823399"/>
    </source>
</evidence>
<accession>A0A9P7JQN0</accession>
<dbReference type="OrthoDB" id="2680724at2759"/>
<name>A0A9P7JQN0_9AGAM</name>
<sequence length="210" mass="23966">MLTEDIDHPFTGFHDFSILILNRALAFFADGIAHPLPEKSGSQALLEELGNDHCVEIQSRLLSVASHSSPLEDIVQLIPAGVIIFEHSFYIFDKRRYLQDKKESDPLFHVTLEQYMTSPHAATVREAVSAAVQAYEEAMRTAIYPYQGKLPSWIKKLPFESFKRKAKEKESAKAEFIEAVLEIALNHRLHMFHRHIEAALLLIRLFSARP</sequence>
<dbReference type="EMBL" id="JABBWM010000057">
    <property type="protein sequence ID" value="KAG2099562.1"/>
    <property type="molecule type" value="Genomic_DNA"/>
</dbReference>
<proteinExistence type="predicted"/>
<dbReference type="AlphaFoldDB" id="A0A9P7JQN0"/>
<keyword evidence="2" id="KW-1185">Reference proteome</keyword>
<gene>
    <name evidence="1" type="ORF">F5147DRAFT_839387</name>
</gene>
<evidence type="ECO:0000313" key="1">
    <source>
        <dbReference type="EMBL" id="KAG2099562.1"/>
    </source>
</evidence>
<reference evidence="1" key="1">
    <citation type="journal article" date="2020" name="New Phytol.">
        <title>Comparative genomics reveals dynamic genome evolution in host specialist ectomycorrhizal fungi.</title>
        <authorList>
            <person name="Lofgren L.A."/>
            <person name="Nguyen N.H."/>
            <person name="Vilgalys R."/>
            <person name="Ruytinx J."/>
            <person name="Liao H.L."/>
            <person name="Branco S."/>
            <person name="Kuo A."/>
            <person name="LaButti K."/>
            <person name="Lipzen A."/>
            <person name="Andreopoulos W."/>
            <person name="Pangilinan J."/>
            <person name="Riley R."/>
            <person name="Hundley H."/>
            <person name="Na H."/>
            <person name="Barry K."/>
            <person name="Grigoriev I.V."/>
            <person name="Stajich J.E."/>
            <person name="Kennedy P.G."/>
        </authorList>
    </citation>
    <scope>NUCLEOTIDE SEQUENCE</scope>
    <source>
        <strain evidence="1">FC423</strain>
    </source>
</reference>
<dbReference type="RefSeq" id="XP_041289210.1">
    <property type="nucleotide sequence ID" value="XM_041444212.1"/>
</dbReference>
<dbReference type="GeneID" id="64706471"/>
<protein>
    <submittedName>
        <fullName evidence="1">Uncharacterized protein</fullName>
    </submittedName>
</protein>
<organism evidence="1 2">
    <name type="scientific">Suillus discolor</name>
    <dbReference type="NCBI Taxonomy" id="1912936"/>
    <lineage>
        <taxon>Eukaryota</taxon>
        <taxon>Fungi</taxon>
        <taxon>Dikarya</taxon>
        <taxon>Basidiomycota</taxon>
        <taxon>Agaricomycotina</taxon>
        <taxon>Agaricomycetes</taxon>
        <taxon>Agaricomycetidae</taxon>
        <taxon>Boletales</taxon>
        <taxon>Suillineae</taxon>
        <taxon>Suillaceae</taxon>
        <taxon>Suillus</taxon>
    </lineage>
</organism>
<dbReference type="Proteomes" id="UP000823399">
    <property type="component" value="Unassembled WGS sequence"/>
</dbReference>